<dbReference type="STRING" id="1231657.A0A1Y1ZGX4"/>
<name>A0A1Y1ZGX4_9PLEO</name>
<evidence type="ECO:0000256" key="3">
    <source>
        <dbReference type="SAM" id="SignalP"/>
    </source>
</evidence>
<dbReference type="GO" id="GO:0001402">
    <property type="term" value="P:signal transduction involved in filamentous growth"/>
    <property type="evidence" value="ECO:0007669"/>
    <property type="project" value="TreeGrafter"/>
</dbReference>
<feature type="region of interest" description="Disordered" evidence="1">
    <location>
        <begin position="892"/>
        <end position="941"/>
    </location>
</feature>
<keyword evidence="2" id="KW-1133">Transmembrane helix</keyword>
<dbReference type="AlphaFoldDB" id="A0A1Y1ZGX4"/>
<accession>A0A1Y1ZGX4</accession>
<dbReference type="EMBL" id="MCFA01000085">
    <property type="protein sequence ID" value="ORY09503.1"/>
    <property type="molecule type" value="Genomic_DNA"/>
</dbReference>
<dbReference type="GO" id="GO:0005034">
    <property type="term" value="F:osmosensor activity"/>
    <property type="evidence" value="ECO:0007669"/>
    <property type="project" value="InterPro"/>
</dbReference>
<feature type="compositionally biased region" description="Low complexity" evidence="1">
    <location>
        <begin position="154"/>
        <end position="164"/>
    </location>
</feature>
<keyword evidence="3" id="KW-0732">Signal</keyword>
<dbReference type="GO" id="GO:0009986">
    <property type="term" value="C:cell surface"/>
    <property type="evidence" value="ECO:0007669"/>
    <property type="project" value="TreeGrafter"/>
</dbReference>
<dbReference type="OrthoDB" id="3366093at2759"/>
<dbReference type="GO" id="GO:0030010">
    <property type="term" value="P:establishment of cell polarity"/>
    <property type="evidence" value="ECO:0007669"/>
    <property type="project" value="TreeGrafter"/>
</dbReference>
<dbReference type="GO" id="GO:0030427">
    <property type="term" value="C:site of polarized growth"/>
    <property type="evidence" value="ECO:0007669"/>
    <property type="project" value="TreeGrafter"/>
</dbReference>
<keyword evidence="2" id="KW-0472">Membrane</keyword>
<feature type="transmembrane region" description="Helical" evidence="2">
    <location>
        <begin position="840"/>
        <end position="859"/>
    </location>
</feature>
<organism evidence="4 5">
    <name type="scientific">Clohesyomyces aquaticus</name>
    <dbReference type="NCBI Taxonomy" id="1231657"/>
    <lineage>
        <taxon>Eukaryota</taxon>
        <taxon>Fungi</taxon>
        <taxon>Dikarya</taxon>
        <taxon>Ascomycota</taxon>
        <taxon>Pezizomycotina</taxon>
        <taxon>Dothideomycetes</taxon>
        <taxon>Pleosporomycetidae</taxon>
        <taxon>Pleosporales</taxon>
        <taxon>Lindgomycetaceae</taxon>
        <taxon>Clohesyomyces</taxon>
    </lineage>
</organism>
<dbReference type="GO" id="GO:0005576">
    <property type="term" value="C:extracellular region"/>
    <property type="evidence" value="ECO:0007669"/>
    <property type="project" value="TreeGrafter"/>
</dbReference>
<feature type="compositionally biased region" description="Polar residues" evidence="1">
    <location>
        <begin position="595"/>
        <end position="618"/>
    </location>
</feature>
<protein>
    <submittedName>
        <fullName evidence="4">Uncharacterized protein</fullName>
    </submittedName>
</protein>
<evidence type="ECO:0000313" key="5">
    <source>
        <dbReference type="Proteomes" id="UP000193144"/>
    </source>
</evidence>
<dbReference type="GO" id="GO:0005886">
    <property type="term" value="C:plasma membrane"/>
    <property type="evidence" value="ECO:0007669"/>
    <property type="project" value="InterPro"/>
</dbReference>
<dbReference type="GO" id="GO:0031505">
    <property type="term" value="P:fungal-type cell wall organization"/>
    <property type="evidence" value="ECO:0007669"/>
    <property type="project" value="TreeGrafter"/>
</dbReference>
<feature type="compositionally biased region" description="Low complexity" evidence="1">
    <location>
        <begin position="209"/>
        <end position="226"/>
    </location>
</feature>
<dbReference type="GO" id="GO:0006972">
    <property type="term" value="P:hyperosmotic response"/>
    <property type="evidence" value="ECO:0007669"/>
    <property type="project" value="TreeGrafter"/>
</dbReference>
<feature type="region of interest" description="Disordered" evidence="1">
    <location>
        <begin position="580"/>
        <end position="626"/>
    </location>
</feature>
<gene>
    <name evidence="4" type="ORF">BCR34DRAFT_625694</name>
</gene>
<evidence type="ECO:0000256" key="1">
    <source>
        <dbReference type="SAM" id="MobiDB-lite"/>
    </source>
</evidence>
<dbReference type="PANTHER" id="PTHR35778">
    <property type="entry name" value="SIGNALING MUCIN HKR1-RELATED"/>
    <property type="match status" value="1"/>
</dbReference>
<dbReference type="Proteomes" id="UP000193144">
    <property type="component" value="Unassembled WGS sequence"/>
</dbReference>
<feature type="region of interest" description="Disordered" evidence="1">
    <location>
        <begin position="97"/>
        <end position="268"/>
    </location>
</feature>
<dbReference type="PANTHER" id="PTHR35778:SF1">
    <property type="entry name" value="SIGNALING MUCIN HKR1-RELATED"/>
    <property type="match status" value="1"/>
</dbReference>
<dbReference type="GO" id="GO:0007232">
    <property type="term" value="P:osmosensory signaling pathway via Sho1 osmosensor"/>
    <property type="evidence" value="ECO:0007669"/>
    <property type="project" value="InterPro"/>
</dbReference>
<keyword evidence="5" id="KW-1185">Reference proteome</keyword>
<feature type="compositionally biased region" description="Polar residues" evidence="1">
    <location>
        <begin position="233"/>
        <end position="264"/>
    </location>
</feature>
<proteinExistence type="predicted"/>
<feature type="region of interest" description="Disordered" evidence="1">
    <location>
        <begin position="57"/>
        <end position="79"/>
    </location>
</feature>
<keyword evidence="2" id="KW-0812">Transmembrane</keyword>
<feature type="compositionally biased region" description="Low complexity" evidence="1">
    <location>
        <begin position="97"/>
        <end position="143"/>
    </location>
</feature>
<comment type="caution">
    <text evidence="4">The sequence shown here is derived from an EMBL/GenBank/DDBJ whole genome shotgun (WGS) entry which is preliminary data.</text>
</comment>
<feature type="compositionally biased region" description="Polar residues" evidence="1">
    <location>
        <begin position="912"/>
        <end position="929"/>
    </location>
</feature>
<feature type="compositionally biased region" description="Low complexity" evidence="1">
    <location>
        <begin position="58"/>
        <end position="75"/>
    </location>
</feature>
<evidence type="ECO:0000256" key="2">
    <source>
        <dbReference type="SAM" id="Phobius"/>
    </source>
</evidence>
<dbReference type="InterPro" id="IPR039295">
    <property type="entry name" value="MSB2"/>
</dbReference>
<evidence type="ECO:0000313" key="4">
    <source>
        <dbReference type="EMBL" id="ORY09503.1"/>
    </source>
</evidence>
<feature type="signal peptide" evidence="3">
    <location>
        <begin position="1"/>
        <end position="20"/>
    </location>
</feature>
<feature type="chain" id="PRO_5013345035" evidence="3">
    <location>
        <begin position="21"/>
        <end position="941"/>
    </location>
</feature>
<feature type="region of interest" description="Disordered" evidence="1">
    <location>
        <begin position="796"/>
        <end position="828"/>
    </location>
</feature>
<sequence length="941" mass="94286">MPRSTTIWAAALLLISMSGSGPMLTTAQAMPAPGPQQTGLKPRYYFPRHVKRQIVTNSTAPASSTSSSSSSSSTPDVETRHSSNFLSFLESFGNPPSLSSSLSSSSSSSSSLSISSTPDATTSPADPPSTITVITDVTVSPIPASKLPVGTGNTSPEPSTTTYTPQPPIPIRSSAPPSNVKPPANSIVGSSAGLPPPSSIVRPTASPEPSSRLSDAVSSLSSSPRDIAPTGLLPSTTLQPTSAGQSILGDSSSAVVPEPSSGSFRPSAGFPSLVVPTSNLPLPTDLPQPTTDLPLFASTGVLPPAGLQPTTSAAESIQSSSVLSPTSSAVPVVEPSATAGTGGLLPSTSESGLPILPTGTGGLLPSPSESLLVLPTSDILPLPTSDVSLPSLPTSGIIVGITTAFSASDAPTPSASLPIPTSESVPESGIPLISSFASELPLSSGIPSAPGPTAPTSTDPAITPIPILPSSVLSELSSLVSVITSDVNSIVSSIIPTSIPDLSSVVSSILPPAVTDISSIVIPTGTGVVPSLTDIPTLSSGIPASETISVALPSTVSGIEPSSGTVSGTGVTIVPTGSVTSVPSSIDSVPPTSDIPATTSAPTLSGTATPSANATDVTPSASEAPLTLPSASLSTSDSLTLVFTPPTITPTSIPVTGTNSETILPIGSSIIQEPSTAAAPSATASGIPSELPGMIAPPDGVPVKPANGFLGQIGFKWPLNYPFVCANDGGNQIFQFLPSQVVMNGIKPFDTTTSLGFITTLAIFWIPEDLQVSLQAQIRNPPDPFWHNKNQTINAGQTLGEGSTLTSGPEASATGRPQDGGALGGDMGASRKVNPTSVCVALGAIGAAAAYGAAMFFVARRYRNKKMSHKRSSSVPSTSRYTYGSMTGNGVFMSGGRGLGRTTPGGRDSRGSHGTSSSNGRSVRTQQISAPVMAENSLGWN</sequence>
<feature type="compositionally biased region" description="Polar residues" evidence="1">
    <location>
        <begin position="796"/>
        <end position="809"/>
    </location>
</feature>
<reference evidence="4 5" key="1">
    <citation type="submission" date="2016-07" db="EMBL/GenBank/DDBJ databases">
        <title>Pervasive Adenine N6-methylation of Active Genes in Fungi.</title>
        <authorList>
            <consortium name="DOE Joint Genome Institute"/>
            <person name="Mondo S.J."/>
            <person name="Dannebaum R.O."/>
            <person name="Kuo R.C."/>
            <person name="Labutti K."/>
            <person name="Haridas S."/>
            <person name="Kuo A."/>
            <person name="Salamov A."/>
            <person name="Ahrendt S.R."/>
            <person name="Lipzen A."/>
            <person name="Sullivan W."/>
            <person name="Andreopoulos W.B."/>
            <person name="Clum A."/>
            <person name="Lindquist E."/>
            <person name="Daum C."/>
            <person name="Ramamoorthy G.K."/>
            <person name="Gryganskyi A."/>
            <person name="Culley D."/>
            <person name="Magnuson J.K."/>
            <person name="James T.Y."/>
            <person name="O'Malley M.A."/>
            <person name="Stajich J.E."/>
            <person name="Spatafora J.W."/>
            <person name="Visel A."/>
            <person name="Grigoriev I.V."/>
        </authorList>
    </citation>
    <scope>NUCLEOTIDE SEQUENCE [LARGE SCALE GENOMIC DNA]</scope>
    <source>
        <strain evidence="4 5">CBS 115471</strain>
    </source>
</reference>